<name>A0AAE9H5Z9_ALCFA</name>
<dbReference type="InterPro" id="IPR024640">
    <property type="entry name" value="Toxin-antitoxin_type_1_toxin"/>
</dbReference>
<reference evidence="1" key="1">
    <citation type="submission" date="2022-04" db="EMBL/GenBank/DDBJ databases">
        <title>Genomic mining of Alcaligenes faecalis D334 producing ectoin and derivatives.</title>
        <authorList>
            <person name="Doan V.T."/>
            <person name="Quach N.T."/>
            <person name="Vu T.-H.-N."/>
            <person name="Phi Q.-T."/>
        </authorList>
    </citation>
    <scope>NUCLEOTIDE SEQUENCE</scope>
    <source>
        <strain evidence="1">D334</strain>
    </source>
</reference>
<gene>
    <name evidence="1" type="ORF">MXF72_10685</name>
</gene>
<dbReference type="EMBL" id="CP095873">
    <property type="protein sequence ID" value="UPL19897.1"/>
    <property type="molecule type" value="Genomic_DNA"/>
</dbReference>
<evidence type="ECO:0000313" key="1">
    <source>
        <dbReference type="EMBL" id="UPL19897.1"/>
    </source>
</evidence>
<dbReference type="RefSeq" id="WP_247965550.1">
    <property type="nucleotide sequence ID" value="NZ_CP095873.1"/>
</dbReference>
<sequence length="74" mass="8054">MTTQHSIEPGEAVHQAAAILASLEYINQAEARSLGPLAEAVANTFMMVYYQAETGLATRADFQEAMRALRHACD</sequence>
<protein>
    <submittedName>
        <fullName evidence="1">Type I toxin-antitoxin system ptaRNA1 family toxin</fullName>
    </submittedName>
</protein>
<accession>A0AAE9H5Z9</accession>
<evidence type="ECO:0000313" key="2">
    <source>
        <dbReference type="Proteomes" id="UP000830925"/>
    </source>
</evidence>
<dbReference type="Proteomes" id="UP000830925">
    <property type="component" value="Chromosome"/>
</dbReference>
<dbReference type="AlphaFoldDB" id="A0AAE9H5Z9"/>
<proteinExistence type="predicted"/>
<dbReference type="Pfam" id="PF12703">
    <property type="entry name" value="ptaRNA1_toxin"/>
    <property type="match status" value="1"/>
</dbReference>
<organism evidence="1 2">
    <name type="scientific">Alcaligenes faecalis</name>
    <dbReference type="NCBI Taxonomy" id="511"/>
    <lineage>
        <taxon>Bacteria</taxon>
        <taxon>Pseudomonadati</taxon>
        <taxon>Pseudomonadota</taxon>
        <taxon>Betaproteobacteria</taxon>
        <taxon>Burkholderiales</taxon>
        <taxon>Alcaligenaceae</taxon>
        <taxon>Alcaligenes</taxon>
    </lineage>
</organism>